<keyword evidence="2" id="KW-0418">Kinase</keyword>
<reference evidence="2 3" key="1">
    <citation type="submission" date="2020-12" db="EMBL/GenBank/DDBJ databases">
        <title>Concerted genomic and epigenomic changes stabilize Arabidopsis allopolyploids.</title>
        <authorList>
            <person name="Chen Z."/>
        </authorList>
    </citation>
    <scope>NUCLEOTIDE SEQUENCE [LARGE SCALE GENOMIC DNA]</scope>
    <source>
        <strain evidence="2">As9502</strain>
        <tissue evidence="2">Leaf</tissue>
    </source>
</reference>
<name>A0A8T1ZUK6_ARASU</name>
<proteinExistence type="predicted"/>
<keyword evidence="3" id="KW-1185">Reference proteome</keyword>
<dbReference type="AlphaFoldDB" id="A0A8T1ZUK6"/>
<comment type="caution">
    <text evidence="2">The sequence shown here is derived from an EMBL/GenBank/DDBJ whole genome shotgun (WGS) entry which is preliminary data.</text>
</comment>
<dbReference type="GO" id="GO:0016301">
    <property type="term" value="F:kinase activity"/>
    <property type="evidence" value="ECO:0007669"/>
    <property type="project" value="UniProtKB-KW"/>
</dbReference>
<keyword evidence="2" id="KW-0670">Pyruvate</keyword>
<evidence type="ECO:0000313" key="3">
    <source>
        <dbReference type="Proteomes" id="UP000694251"/>
    </source>
</evidence>
<keyword evidence="2" id="KW-0808">Transferase</keyword>
<dbReference type="Proteomes" id="UP000694251">
    <property type="component" value="Chromosome 10"/>
</dbReference>
<evidence type="ECO:0000256" key="1">
    <source>
        <dbReference type="SAM" id="MobiDB-lite"/>
    </source>
</evidence>
<feature type="compositionally biased region" description="Basic and acidic residues" evidence="1">
    <location>
        <begin position="66"/>
        <end position="82"/>
    </location>
</feature>
<evidence type="ECO:0000313" key="2">
    <source>
        <dbReference type="EMBL" id="KAG7564522.1"/>
    </source>
</evidence>
<feature type="region of interest" description="Disordered" evidence="1">
    <location>
        <begin position="63"/>
        <end position="94"/>
    </location>
</feature>
<dbReference type="OrthoDB" id="108365at2759"/>
<protein>
    <submittedName>
        <fullName evidence="2">Pyruvate kinase C-terminal domain superfamily</fullName>
    </submittedName>
</protein>
<gene>
    <name evidence="2" type="ORF">ISN44_As10g012870</name>
</gene>
<accession>A0A8T1ZUK6</accession>
<organism evidence="2 3">
    <name type="scientific">Arabidopsis suecica</name>
    <name type="common">Swedish thale-cress</name>
    <name type="synonym">Cardaminopsis suecica</name>
    <dbReference type="NCBI Taxonomy" id="45249"/>
    <lineage>
        <taxon>Eukaryota</taxon>
        <taxon>Viridiplantae</taxon>
        <taxon>Streptophyta</taxon>
        <taxon>Embryophyta</taxon>
        <taxon>Tracheophyta</taxon>
        <taxon>Spermatophyta</taxon>
        <taxon>Magnoliopsida</taxon>
        <taxon>eudicotyledons</taxon>
        <taxon>Gunneridae</taxon>
        <taxon>Pentapetalae</taxon>
        <taxon>rosids</taxon>
        <taxon>malvids</taxon>
        <taxon>Brassicales</taxon>
        <taxon>Brassicaceae</taxon>
        <taxon>Camelineae</taxon>
        <taxon>Arabidopsis</taxon>
    </lineage>
</organism>
<sequence length="160" mass="17789">MHIEIVTLVTHANLNAIFVAIPRHLSSVCDTCRDSLTFVAFTRHLPPFRDTFLHDPDLVGNGPRVYVHEPPEGEEDKKMTKAEKKRKKGVNDESPARHSLIFRGLIPVLYAGSARASHDESTEKAIEFATQYGKEKELCKTGDSVVALLRVGNASVIKIK</sequence>
<dbReference type="EMBL" id="JAEFBJ010000010">
    <property type="protein sequence ID" value="KAG7564522.1"/>
    <property type="molecule type" value="Genomic_DNA"/>
</dbReference>